<keyword evidence="1" id="KW-0472">Membrane</keyword>
<keyword evidence="1" id="KW-0812">Transmembrane</keyword>
<feature type="transmembrane region" description="Helical" evidence="1">
    <location>
        <begin position="387"/>
        <end position="406"/>
    </location>
</feature>
<protein>
    <submittedName>
        <fullName evidence="2">Uncharacterized protein</fullName>
    </submittedName>
</protein>
<name>A0AAI8Z4X4_9PEZI</name>
<comment type="caution">
    <text evidence="2">The sequence shown here is derived from an EMBL/GenBank/DDBJ whole genome shotgun (WGS) entry which is preliminary data.</text>
</comment>
<accession>A0AAI8Z4X4</accession>
<feature type="transmembrane region" description="Helical" evidence="1">
    <location>
        <begin position="268"/>
        <end position="288"/>
    </location>
</feature>
<feature type="transmembrane region" description="Helical" evidence="1">
    <location>
        <begin position="192"/>
        <end position="210"/>
    </location>
</feature>
<feature type="transmembrane region" description="Helical" evidence="1">
    <location>
        <begin position="457"/>
        <end position="479"/>
    </location>
</feature>
<evidence type="ECO:0000256" key="1">
    <source>
        <dbReference type="SAM" id="Phobius"/>
    </source>
</evidence>
<dbReference type="AlphaFoldDB" id="A0AAI8Z4X4"/>
<dbReference type="EMBL" id="CAVMBE010000063">
    <property type="protein sequence ID" value="CAK4032441.1"/>
    <property type="molecule type" value="Genomic_DNA"/>
</dbReference>
<feature type="transmembrane region" description="Helical" evidence="1">
    <location>
        <begin position="427"/>
        <end position="445"/>
    </location>
</feature>
<feature type="transmembrane region" description="Helical" evidence="1">
    <location>
        <begin position="300"/>
        <end position="321"/>
    </location>
</feature>
<reference evidence="2" key="1">
    <citation type="submission" date="2023-11" db="EMBL/GenBank/DDBJ databases">
        <authorList>
            <person name="Alioto T."/>
            <person name="Alioto T."/>
            <person name="Gomez Garrido J."/>
        </authorList>
    </citation>
    <scope>NUCLEOTIDE SEQUENCE</scope>
</reference>
<evidence type="ECO:0000313" key="3">
    <source>
        <dbReference type="Proteomes" id="UP001296104"/>
    </source>
</evidence>
<dbReference type="Proteomes" id="UP001296104">
    <property type="component" value="Unassembled WGS sequence"/>
</dbReference>
<gene>
    <name evidence="2" type="ORF">LECACI_7A007599</name>
</gene>
<evidence type="ECO:0000313" key="2">
    <source>
        <dbReference type="EMBL" id="CAK4032441.1"/>
    </source>
</evidence>
<proteinExistence type="predicted"/>
<sequence length="499" mass="55479">MARSISIVSPPPYIVSLPEAAQGFGFNEYVLQPPESSQVLLRRSACRSFPSTLMENGVRTVLELYPRGCNYIDDHGTVHRNCTIACQQPELVWDNMRTFHNCLAYPAVSQWLSNDNDLDQKSIDAALEMGFVPYFNLTHVEDPVQGCLQSFYAKSADDKAECWGKEYKTPQAIAKAACDYFHPSPNLDIGGIGAYLSYLIQLGILAYAYLHTRIMSTWASWIAWLIYLVKGRKKADQKALEVQNRVDDSHQQAALLSSLVEFQKAQSYFALTLQGSAIAALAGSGAMFDADSFRQLRLTVYLLGDVAVTGIVCITSGLYILHNAGKQNGYTTLLSVLAYFVSLVVWIQTRLPLHSLGELTMLHQDLPACGYKSPATYCAADLRPVTIFESVAIALCSLTLLMVVILQRTRLSDYKWETLGMRHWVPEAVEAIHAGFGLAILVQMITNGEMKAVGSEVQWTFAQLLSVTIWAPLIVEYVYAAARGVKAMQEHRVFDEEDE</sequence>
<feature type="transmembrane region" description="Helical" evidence="1">
    <location>
        <begin position="328"/>
        <end position="347"/>
    </location>
</feature>
<keyword evidence="1" id="KW-1133">Transmembrane helix</keyword>
<keyword evidence="3" id="KW-1185">Reference proteome</keyword>
<organism evidence="2 3">
    <name type="scientific">Lecanosticta acicola</name>
    <dbReference type="NCBI Taxonomy" id="111012"/>
    <lineage>
        <taxon>Eukaryota</taxon>
        <taxon>Fungi</taxon>
        <taxon>Dikarya</taxon>
        <taxon>Ascomycota</taxon>
        <taxon>Pezizomycotina</taxon>
        <taxon>Dothideomycetes</taxon>
        <taxon>Dothideomycetidae</taxon>
        <taxon>Mycosphaerellales</taxon>
        <taxon>Mycosphaerellaceae</taxon>
        <taxon>Lecanosticta</taxon>
    </lineage>
</organism>